<reference evidence="2" key="1">
    <citation type="submission" date="2020-04" db="EMBL/GenBank/DDBJ databases">
        <authorList>
            <person name="Zhang T."/>
        </authorList>
    </citation>
    <scope>NUCLEOTIDE SEQUENCE</scope>
    <source>
        <strain evidence="2">HKST-UBA01</strain>
    </source>
</reference>
<reference evidence="2" key="2">
    <citation type="journal article" date="2021" name="Microbiome">
        <title>Successional dynamics and alternative stable states in a saline activated sludge microbial community over 9 years.</title>
        <authorList>
            <person name="Wang Y."/>
            <person name="Ye J."/>
            <person name="Ju F."/>
            <person name="Liu L."/>
            <person name="Boyd J.A."/>
            <person name="Deng Y."/>
            <person name="Parks D.H."/>
            <person name="Jiang X."/>
            <person name="Yin X."/>
            <person name="Woodcroft B.J."/>
            <person name="Tyson G.W."/>
            <person name="Hugenholtz P."/>
            <person name="Polz M.F."/>
            <person name="Zhang T."/>
        </authorList>
    </citation>
    <scope>NUCLEOTIDE SEQUENCE</scope>
    <source>
        <strain evidence="2">HKST-UBA01</strain>
    </source>
</reference>
<dbReference type="PANTHER" id="PTHR42879:SF6">
    <property type="entry name" value="NADPH-DEPENDENT REDUCTASE BACG"/>
    <property type="match status" value="1"/>
</dbReference>
<protein>
    <submittedName>
        <fullName evidence="2">SDR family oxidoreductase</fullName>
    </submittedName>
</protein>
<name>A0A956RPU6_UNCEI</name>
<dbReference type="InterPro" id="IPR050259">
    <property type="entry name" value="SDR"/>
</dbReference>
<dbReference type="InterPro" id="IPR036291">
    <property type="entry name" value="NAD(P)-bd_dom_sf"/>
</dbReference>
<evidence type="ECO:0000313" key="3">
    <source>
        <dbReference type="Proteomes" id="UP000697710"/>
    </source>
</evidence>
<accession>A0A956RPU6</accession>
<sequence length="273" mass="29717">MAWSLEGRSTVCLAASQGLGLGIATEMVRAGAQTLLVSRNRERLEQAADRVVSVLEQEGPYPGIAKWHPPELFPIDLLSAGASVKIVEAAVERFEALDVLVYNIGGPRPGRLEQLRPGDWLDGYDQLIRGFVEHFQAALPWLRRSTAPRALVVTSSSARQPIPGLLLSNTFRAGVVGLVKSLAHEYAAEGILVNNLAPGMFDTDRLRELDTVTAREREITIEEARQQRLQQIPIGRYGDPRELGRAAVFLASAANSMITGQTILVDGGLYKGL</sequence>
<dbReference type="Proteomes" id="UP000697710">
    <property type="component" value="Unassembled WGS sequence"/>
</dbReference>
<comment type="caution">
    <text evidence="2">The sequence shown here is derived from an EMBL/GenBank/DDBJ whole genome shotgun (WGS) entry which is preliminary data.</text>
</comment>
<dbReference type="EMBL" id="JAGQHR010000325">
    <property type="protein sequence ID" value="MCA9728215.1"/>
    <property type="molecule type" value="Genomic_DNA"/>
</dbReference>
<dbReference type="InterPro" id="IPR002347">
    <property type="entry name" value="SDR_fam"/>
</dbReference>
<dbReference type="Gene3D" id="3.40.50.720">
    <property type="entry name" value="NAD(P)-binding Rossmann-like Domain"/>
    <property type="match status" value="1"/>
</dbReference>
<evidence type="ECO:0000313" key="2">
    <source>
        <dbReference type="EMBL" id="MCA9728215.1"/>
    </source>
</evidence>
<dbReference type="PANTHER" id="PTHR42879">
    <property type="entry name" value="3-OXOACYL-(ACYL-CARRIER-PROTEIN) REDUCTASE"/>
    <property type="match status" value="1"/>
</dbReference>
<comment type="similarity">
    <text evidence="1">Belongs to the short-chain dehydrogenases/reductases (SDR) family.</text>
</comment>
<dbReference type="Pfam" id="PF13561">
    <property type="entry name" value="adh_short_C2"/>
    <property type="match status" value="1"/>
</dbReference>
<evidence type="ECO:0000256" key="1">
    <source>
        <dbReference type="ARBA" id="ARBA00006484"/>
    </source>
</evidence>
<organism evidence="2 3">
    <name type="scientific">Eiseniibacteriota bacterium</name>
    <dbReference type="NCBI Taxonomy" id="2212470"/>
    <lineage>
        <taxon>Bacteria</taxon>
        <taxon>Candidatus Eiseniibacteriota</taxon>
    </lineage>
</organism>
<proteinExistence type="inferred from homology"/>
<dbReference type="SUPFAM" id="SSF51735">
    <property type="entry name" value="NAD(P)-binding Rossmann-fold domains"/>
    <property type="match status" value="1"/>
</dbReference>
<gene>
    <name evidence="2" type="ORF">KC729_11070</name>
</gene>
<dbReference type="PRINTS" id="PR00081">
    <property type="entry name" value="GDHRDH"/>
</dbReference>
<dbReference type="AlphaFoldDB" id="A0A956RPU6"/>